<dbReference type="EMBL" id="JMQA01000014">
    <property type="protein sequence ID" value="KFN11041.1"/>
    <property type="molecule type" value="Genomic_DNA"/>
</dbReference>
<dbReference type="Proteomes" id="UP000029278">
    <property type="component" value="Unassembled WGS sequence"/>
</dbReference>
<dbReference type="Proteomes" id="UP000442469">
    <property type="component" value="Unassembled WGS sequence"/>
</dbReference>
<reference evidence="2 4" key="1">
    <citation type="submission" date="2014-04" db="EMBL/GenBank/DDBJ databases">
        <authorList>
            <person name="Bishop-Lilly K.A."/>
            <person name="Broomall S.M."/>
            <person name="Chain P.S."/>
            <person name="Chertkov O."/>
            <person name="Coyne S.R."/>
            <person name="Daligault H.E."/>
            <person name="Davenport K.W."/>
            <person name="Erkkila T."/>
            <person name="Frey K.G."/>
            <person name="Gibbons H.S."/>
            <person name="Gu W."/>
            <person name="Jaissle J."/>
            <person name="Johnson S.L."/>
            <person name="Koroleva G.I."/>
            <person name="Ladner J.T."/>
            <person name="Lo C.-C."/>
            <person name="Minogue T.D."/>
            <person name="Munk C."/>
            <person name="Palacios G.F."/>
            <person name="Redden C.L."/>
            <person name="Rosenzweig C.N."/>
            <person name="Scholz M.B."/>
            <person name="Teshima H."/>
            <person name="Xu Y."/>
        </authorList>
    </citation>
    <scope>NUCLEOTIDE SEQUENCE [LARGE SCALE GENOMIC DNA]</scope>
    <source>
        <strain evidence="2 4">8244</strain>
    </source>
</reference>
<organism evidence="2 4">
    <name type="scientific">Paenibacillus macerans</name>
    <name type="common">Bacillus macerans</name>
    <dbReference type="NCBI Taxonomy" id="44252"/>
    <lineage>
        <taxon>Bacteria</taxon>
        <taxon>Bacillati</taxon>
        <taxon>Bacillota</taxon>
        <taxon>Bacilli</taxon>
        <taxon>Bacillales</taxon>
        <taxon>Paenibacillaceae</taxon>
        <taxon>Paenibacillus</taxon>
    </lineage>
</organism>
<dbReference type="PATRIC" id="fig|44252.3.peg.993"/>
<keyword evidence="2" id="KW-0808">Transferase</keyword>
<name>A0A091A444_PAEMA</name>
<dbReference type="GeneID" id="77007385"/>
<dbReference type="PANTHER" id="PTHR12526:SF572">
    <property type="entry name" value="BLL5144 PROTEIN"/>
    <property type="match status" value="1"/>
</dbReference>
<keyword evidence="4" id="KW-1185">Reference proteome</keyword>
<protein>
    <submittedName>
        <fullName evidence="2">Glycosyl transferases group 1 family protein</fullName>
    </submittedName>
    <submittedName>
        <fullName evidence="3">Glycosyltransferase</fullName>
    </submittedName>
</protein>
<dbReference type="GO" id="GO:0016740">
    <property type="term" value="F:transferase activity"/>
    <property type="evidence" value="ECO:0007669"/>
    <property type="project" value="UniProtKB-KW"/>
</dbReference>
<evidence type="ECO:0000313" key="4">
    <source>
        <dbReference type="Proteomes" id="UP000029278"/>
    </source>
</evidence>
<dbReference type="STRING" id="44252.DJ90_5735"/>
<dbReference type="SUPFAM" id="SSF53756">
    <property type="entry name" value="UDP-Glycosyltransferase/glycogen phosphorylase"/>
    <property type="match status" value="1"/>
</dbReference>
<accession>A0A091A444</accession>
<dbReference type="HOGENOM" id="CLU_009583_14_4_9"/>
<dbReference type="EMBL" id="WNZZ01000016">
    <property type="protein sequence ID" value="MUG24624.1"/>
    <property type="molecule type" value="Genomic_DNA"/>
</dbReference>
<comment type="caution">
    <text evidence="2">The sequence shown here is derived from an EMBL/GenBank/DDBJ whole genome shotgun (WGS) entry which is preliminary data.</text>
</comment>
<reference evidence="3 5" key="2">
    <citation type="submission" date="2019-11" db="EMBL/GenBank/DDBJ databases">
        <title>Draft genome sequences of five Paenibacillus species of dairy origin.</title>
        <authorList>
            <person name="Olajide A.M."/>
            <person name="Chen S."/>
            <person name="Lapointe G."/>
        </authorList>
    </citation>
    <scope>NUCLEOTIDE SEQUENCE [LARGE SCALE GENOMIC DNA]</scope>
    <source>
        <strain evidence="3 5">3CT49</strain>
    </source>
</reference>
<dbReference type="Pfam" id="PF13439">
    <property type="entry name" value="Glyco_transf_4"/>
    <property type="match status" value="1"/>
</dbReference>
<gene>
    <name evidence="2" type="ORF">DJ90_5735</name>
    <name evidence="3" type="ORF">GNQ08_19830</name>
</gene>
<dbReference type="PANTHER" id="PTHR12526">
    <property type="entry name" value="GLYCOSYLTRANSFERASE"/>
    <property type="match status" value="1"/>
</dbReference>
<evidence type="ECO:0000313" key="5">
    <source>
        <dbReference type="Proteomes" id="UP000442469"/>
    </source>
</evidence>
<evidence type="ECO:0000259" key="1">
    <source>
        <dbReference type="Pfam" id="PF13439"/>
    </source>
</evidence>
<dbReference type="InterPro" id="IPR028098">
    <property type="entry name" value="Glyco_trans_4-like_N"/>
</dbReference>
<proteinExistence type="predicted"/>
<dbReference type="AlphaFoldDB" id="A0A091A444"/>
<dbReference type="Pfam" id="PF13692">
    <property type="entry name" value="Glyco_trans_1_4"/>
    <property type="match status" value="1"/>
</dbReference>
<dbReference type="RefSeq" id="WP_036623181.1">
    <property type="nucleotide sequence ID" value="NZ_BGML01000003.1"/>
</dbReference>
<dbReference type="OrthoDB" id="9765330at2"/>
<evidence type="ECO:0000313" key="3">
    <source>
        <dbReference type="EMBL" id="MUG24624.1"/>
    </source>
</evidence>
<feature type="domain" description="Glycosyltransferase subfamily 4-like N-terminal" evidence="1">
    <location>
        <begin position="69"/>
        <end position="167"/>
    </location>
</feature>
<dbReference type="Gene3D" id="3.40.50.2000">
    <property type="entry name" value="Glycogen Phosphorylase B"/>
    <property type="match status" value="2"/>
</dbReference>
<evidence type="ECO:0000313" key="2">
    <source>
        <dbReference type="EMBL" id="KFN11041.1"/>
    </source>
</evidence>
<dbReference type="CDD" id="cd03822">
    <property type="entry name" value="GT4_mannosyltransferase-like"/>
    <property type="match status" value="1"/>
</dbReference>
<sequence>MTRVAYVSTYVPKKCGLATFTYHLRQSVHAAKEWRAKDRVVVLHDGEADGLTDPLLWLLRRDCENDYEKMANKINNSDIEVVSLQHEFGIFGGEAGRYILRFIRALNKPFVTTFHTVFEHPREPYAGIQREIAERSARIVVMNRKAISYLNRSFGIPEDKIVFIPHGTPEPDAERRQTFRERLGWSDRKVLMTFGLLSRGKGIELILKILPEIVKQVPHVLYAIVGQTHPEVKKWEGEKYREELWAMIEDSAIGDNVVMIDRYMEENDLVRHITACDIYVTPYPGLEQITSGTLAYAVGLGRPALSTPYCYAQDLLEGEPDLLIAADAEALWRERIVALLNNEVMLQDVVRKMKRLGQTMHWPNVGSEYHRLFTEVGRYGAAIRSV</sequence>